<reference evidence="5" key="2">
    <citation type="journal article" date="2019" name="Int. J. Syst. Evol. Microbiol.">
        <title>The Global Catalogue of Microorganisms (GCM) 10K type strain sequencing project: providing services to taxonomists for standard genome sequencing and annotation.</title>
        <authorList>
            <consortium name="The Broad Institute Genomics Platform"/>
            <consortium name="The Broad Institute Genome Sequencing Center for Infectious Disease"/>
            <person name="Wu L."/>
            <person name="Ma J."/>
        </authorList>
    </citation>
    <scope>NUCLEOTIDE SEQUENCE [LARGE SCALE GENOMIC DNA]</scope>
    <source>
        <strain evidence="5">CGMCC 1.18437</strain>
    </source>
</reference>
<evidence type="ECO:0000313" key="3">
    <source>
        <dbReference type="EMBL" id="MBB5375987.1"/>
    </source>
</evidence>
<sequence>MSLNTLRVVKSARRSPTLEARFQRFSRAIADFTGTSASFAAAVLVLVVWALTGPVFHFSDGWQLVVNTGTTIVTFLMVFLIQNAQNEDTRELHAKLDAVLAELRVERGMVHDPELLTLSPDEIIEDVRAGED</sequence>
<keyword evidence="1" id="KW-1133">Transmembrane helix</keyword>
<dbReference type="Proteomes" id="UP000619376">
    <property type="component" value="Unassembled WGS sequence"/>
</dbReference>
<evidence type="ECO:0000313" key="4">
    <source>
        <dbReference type="Proteomes" id="UP000539473"/>
    </source>
</evidence>
<feature type="transmembrane region" description="Helical" evidence="1">
    <location>
        <begin position="62"/>
        <end position="81"/>
    </location>
</feature>
<evidence type="ECO:0000313" key="2">
    <source>
        <dbReference type="EMBL" id="GHF41659.1"/>
    </source>
</evidence>
<organism evidence="3 4">
    <name type="scientific">Deinococcus metalli</name>
    <dbReference type="NCBI Taxonomy" id="1141878"/>
    <lineage>
        <taxon>Bacteria</taxon>
        <taxon>Thermotogati</taxon>
        <taxon>Deinococcota</taxon>
        <taxon>Deinococci</taxon>
        <taxon>Deinococcales</taxon>
        <taxon>Deinococcaceae</taxon>
        <taxon>Deinococcus</taxon>
    </lineage>
</organism>
<dbReference type="InterPro" id="IPR007251">
    <property type="entry name" value="Iron_permease_Fet4"/>
</dbReference>
<proteinExistence type="predicted"/>
<dbReference type="Proteomes" id="UP000539473">
    <property type="component" value="Unassembled WGS sequence"/>
</dbReference>
<dbReference type="EMBL" id="JACHFK010000003">
    <property type="protein sequence ID" value="MBB5375987.1"/>
    <property type="molecule type" value="Genomic_DNA"/>
</dbReference>
<reference evidence="2" key="4">
    <citation type="submission" date="2024-05" db="EMBL/GenBank/DDBJ databases">
        <authorList>
            <person name="Sun Q."/>
            <person name="Zhou Y."/>
        </authorList>
    </citation>
    <scope>NUCLEOTIDE SEQUENCE</scope>
    <source>
        <strain evidence="2">CGMCC 1.18437</strain>
    </source>
</reference>
<dbReference type="AlphaFoldDB" id="A0A7W8KD34"/>
<dbReference type="EMBL" id="BNAJ01000003">
    <property type="protein sequence ID" value="GHF41659.1"/>
    <property type="molecule type" value="Genomic_DNA"/>
</dbReference>
<gene>
    <name evidence="2" type="ORF">GCM10017781_17970</name>
    <name evidence="3" type="ORF">HNQ07_001444</name>
</gene>
<keyword evidence="1" id="KW-0472">Membrane</keyword>
<comment type="caution">
    <text evidence="3">The sequence shown here is derived from an EMBL/GenBank/DDBJ whole genome shotgun (WGS) entry which is preliminary data.</text>
</comment>
<evidence type="ECO:0000313" key="5">
    <source>
        <dbReference type="Proteomes" id="UP000619376"/>
    </source>
</evidence>
<dbReference type="RefSeq" id="WP_184110273.1">
    <property type="nucleotide sequence ID" value="NZ_BNAJ01000003.1"/>
</dbReference>
<feature type="transmembrane region" description="Helical" evidence="1">
    <location>
        <begin position="28"/>
        <end position="50"/>
    </location>
</feature>
<accession>A0A7W8KD34</accession>
<protein>
    <submittedName>
        <fullName evidence="2">Iron permease</fullName>
    </submittedName>
    <submittedName>
        <fullName evidence="3">Low affinity Fe/Cu permease</fullName>
    </submittedName>
</protein>
<dbReference type="Pfam" id="PF04120">
    <property type="entry name" value="Iron_permease"/>
    <property type="match status" value="1"/>
</dbReference>
<name>A0A7W8KD34_9DEIO</name>
<evidence type="ECO:0000256" key="1">
    <source>
        <dbReference type="SAM" id="Phobius"/>
    </source>
</evidence>
<reference evidence="2" key="1">
    <citation type="journal article" date="2014" name="Int. J. Syst. Evol. Microbiol.">
        <title>Complete genome of a new Firmicutes species belonging to the dominant human colonic microbiota ('Ruminococcus bicirculans') reveals two chromosomes and a selective capacity to utilize plant glucans.</title>
        <authorList>
            <consortium name="NISC Comparative Sequencing Program"/>
            <person name="Wegmann U."/>
            <person name="Louis P."/>
            <person name="Goesmann A."/>
            <person name="Henrissat B."/>
            <person name="Duncan S.H."/>
            <person name="Flint H.J."/>
        </authorList>
    </citation>
    <scope>NUCLEOTIDE SEQUENCE</scope>
    <source>
        <strain evidence="2">CGMCC 1.18437</strain>
    </source>
</reference>
<reference evidence="3 4" key="3">
    <citation type="submission" date="2020-08" db="EMBL/GenBank/DDBJ databases">
        <title>Genomic Encyclopedia of Type Strains, Phase IV (KMG-IV): sequencing the most valuable type-strain genomes for metagenomic binning, comparative biology and taxonomic classification.</title>
        <authorList>
            <person name="Goeker M."/>
        </authorList>
    </citation>
    <scope>NUCLEOTIDE SEQUENCE [LARGE SCALE GENOMIC DNA]</scope>
    <source>
        <strain evidence="3 4">DSM 27521</strain>
    </source>
</reference>
<keyword evidence="5" id="KW-1185">Reference proteome</keyword>
<dbReference type="GO" id="GO:0055085">
    <property type="term" value="P:transmembrane transport"/>
    <property type="evidence" value="ECO:0007669"/>
    <property type="project" value="InterPro"/>
</dbReference>
<keyword evidence="1" id="KW-0812">Transmembrane</keyword>